<dbReference type="GO" id="GO:0003676">
    <property type="term" value="F:nucleic acid binding"/>
    <property type="evidence" value="ECO:0007669"/>
    <property type="project" value="InterPro"/>
</dbReference>
<dbReference type="AlphaFoldDB" id="D5BTQ3"/>
<protein>
    <submittedName>
        <fullName evidence="3">Cold shock protein</fullName>
        <ecNumber evidence="3">1.2.1.11</ecNumber>
    </submittedName>
</protein>
<dbReference type="PANTHER" id="PTHR46565:SF20">
    <property type="entry name" value="COLD SHOCK DOMAIN-CONTAINING PROTEIN 4"/>
    <property type="match status" value="1"/>
</dbReference>
<organism evidence="3 4">
    <name type="scientific">Puniceispirillum marinum (strain IMCC1322)</name>
    <dbReference type="NCBI Taxonomy" id="488538"/>
    <lineage>
        <taxon>Bacteria</taxon>
        <taxon>Pseudomonadati</taxon>
        <taxon>Pseudomonadota</taxon>
        <taxon>Alphaproteobacteria</taxon>
        <taxon>Candidatus Puniceispirillales</taxon>
        <taxon>Candidatus Puniceispirillaceae</taxon>
        <taxon>Candidatus Puniceispirillum</taxon>
    </lineage>
</organism>
<keyword evidence="4" id="KW-1185">Reference proteome</keyword>
<dbReference type="InterPro" id="IPR002059">
    <property type="entry name" value="CSP_DNA-bd"/>
</dbReference>
<dbReference type="OrthoDB" id="9791685at2"/>
<dbReference type="GO" id="GO:0004073">
    <property type="term" value="F:aspartate-semialdehyde dehydrogenase activity"/>
    <property type="evidence" value="ECO:0007669"/>
    <property type="project" value="UniProtKB-EC"/>
</dbReference>
<dbReference type="PROSITE" id="PS51857">
    <property type="entry name" value="CSD_2"/>
    <property type="match status" value="1"/>
</dbReference>
<proteinExistence type="predicted"/>
<dbReference type="Pfam" id="PF00313">
    <property type="entry name" value="CSD"/>
    <property type="match status" value="2"/>
</dbReference>
<feature type="region of interest" description="Disordered" evidence="1">
    <location>
        <begin position="1"/>
        <end position="25"/>
    </location>
</feature>
<dbReference type="Gene3D" id="2.40.50.140">
    <property type="entry name" value="Nucleic acid-binding proteins"/>
    <property type="match status" value="2"/>
</dbReference>
<evidence type="ECO:0000313" key="4">
    <source>
        <dbReference type="Proteomes" id="UP000007460"/>
    </source>
</evidence>
<evidence type="ECO:0000256" key="1">
    <source>
        <dbReference type="SAM" id="MobiDB-lite"/>
    </source>
</evidence>
<evidence type="ECO:0000313" key="3">
    <source>
        <dbReference type="EMBL" id="ADE39650.1"/>
    </source>
</evidence>
<dbReference type="InterPro" id="IPR011129">
    <property type="entry name" value="CSD"/>
</dbReference>
<dbReference type="RefSeq" id="WP_013046277.1">
    <property type="nucleotide sequence ID" value="NC_014010.1"/>
</dbReference>
<dbReference type="Proteomes" id="UP000007460">
    <property type="component" value="Chromosome"/>
</dbReference>
<dbReference type="HOGENOM" id="CLU_1487894_0_0_5"/>
<keyword evidence="3" id="KW-0560">Oxidoreductase</keyword>
<feature type="domain" description="CSD" evidence="2">
    <location>
        <begin position="113"/>
        <end position="178"/>
    </location>
</feature>
<dbReference type="SUPFAM" id="SSF50249">
    <property type="entry name" value="Nucleic acid-binding proteins"/>
    <property type="match status" value="2"/>
</dbReference>
<gene>
    <name evidence="3" type="ordered locus">SAR116_1407</name>
</gene>
<name>D5BTQ3_PUNMI</name>
<dbReference type="CDD" id="cd04458">
    <property type="entry name" value="CSP_CDS"/>
    <property type="match status" value="1"/>
</dbReference>
<dbReference type="PRINTS" id="PR00050">
    <property type="entry name" value="COLDSHOCK"/>
</dbReference>
<dbReference type="STRING" id="488538.SAR116_1407"/>
<sequence>MAKDTKSVKSSEIENSENGEALAPSAPLREIKEGELVWYNERKGYGFVKIDDTEIFLHRSTLDRFGLIRLLTGDRVSVSLTENEHGKVIQDLLTVERPVSPAPPMASAPADDEVRAVVKFFNDVRGYGFVTAENIDDDVFVHSRVLSDCGFHSLLQGQKLLVKVDDSGRGPQVQAVRLLNE</sequence>
<dbReference type="EC" id="1.2.1.11" evidence="3"/>
<evidence type="ECO:0000259" key="2">
    <source>
        <dbReference type="PROSITE" id="PS51857"/>
    </source>
</evidence>
<dbReference type="InterPro" id="IPR012340">
    <property type="entry name" value="NA-bd_OB-fold"/>
</dbReference>
<reference evidence="3 4" key="1">
    <citation type="journal article" date="2010" name="J. Bacteriol.">
        <title>Complete genome sequence of "Candidatus Puniceispirillum marinum" IMCC1322, a representative of the SAR116 clade in the Alphaproteobacteria.</title>
        <authorList>
            <person name="Oh H.M."/>
            <person name="Kwon K.K."/>
            <person name="Kang I."/>
            <person name="Kang S.G."/>
            <person name="Lee J.H."/>
            <person name="Kim S.J."/>
            <person name="Cho J.C."/>
        </authorList>
    </citation>
    <scope>NUCLEOTIDE SEQUENCE [LARGE SCALE GENOMIC DNA]</scope>
    <source>
        <strain evidence="3 4">IMCC1322</strain>
    </source>
</reference>
<dbReference type="KEGG" id="apb:SAR116_1407"/>
<dbReference type="PANTHER" id="PTHR46565">
    <property type="entry name" value="COLD SHOCK DOMAIN PROTEIN 2"/>
    <property type="match status" value="1"/>
</dbReference>
<dbReference type="GO" id="GO:0005829">
    <property type="term" value="C:cytosol"/>
    <property type="evidence" value="ECO:0007669"/>
    <property type="project" value="UniProtKB-ARBA"/>
</dbReference>
<dbReference type="SMART" id="SM00357">
    <property type="entry name" value="CSP"/>
    <property type="match status" value="2"/>
</dbReference>
<dbReference type="EMBL" id="CP001751">
    <property type="protein sequence ID" value="ADE39650.1"/>
    <property type="molecule type" value="Genomic_DNA"/>
</dbReference>
<dbReference type="eggNOG" id="COG1278">
    <property type="taxonomic scope" value="Bacteria"/>
</dbReference>
<accession>D5BTQ3</accession>
<feature type="compositionally biased region" description="Basic and acidic residues" evidence="1">
    <location>
        <begin position="1"/>
        <end position="12"/>
    </location>
</feature>